<comment type="caution">
    <text evidence="7">The sequence shown here is derived from an EMBL/GenBank/DDBJ whole genome shotgun (WGS) entry which is preliminary data.</text>
</comment>
<evidence type="ECO:0000256" key="5">
    <source>
        <dbReference type="ARBA" id="ARBA00023136"/>
    </source>
</evidence>
<keyword evidence="3 6" id="KW-0812">Transmembrane</keyword>
<keyword evidence="5 6" id="KW-0472">Membrane</keyword>
<dbReference type="GO" id="GO:0022857">
    <property type="term" value="F:transmembrane transporter activity"/>
    <property type="evidence" value="ECO:0007669"/>
    <property type="project" value="InterPro"/>
</dbReference>
<protein>
    <submittedName>
        <fullName evidence="7">ABC transporter permease</fullName>
    </submittedName>
</protein>
<feature type="transmembrane region" description="Helical" evidence="6">
    <location>
        <begin position="289"/>
        <end position="308"/>
    </location>
</feature>
<name>A0A2T2X550_9FIRM</name>
<evidence type="ECO:0000313" key="7">
    <source>
        <dbReference type="EMBL" id="PSR29612.1"/>
    </source>
</evidence>
<sequence>MFNQRRVPKETGIFLILIGIIIVLGLVAPAFLTVSNVFNVLLNSTTIALLALGETFVLLTAGIDLSVGAVLALSGVVAAEAFGAHLPWEIATLLGILSGSAIGLFNGIVIHFTKVPPFIATFASLGIASSIPLILTSAVPIGIQNNVFQDIGQGFLFGVVPIAVLILLLMAVILHLGLTMSRFGIHVYATGGNREAARLAGINLAKMDIAVYTISGTLAGLGGIVLASRLGSGYPTAGSGTSLFEAISAAVVGGVSLFGGVGTIPGALIGAVIIGSLADGMNILNVNSYWQPLVIGLVILIAVTIDTIRTSRRRSVRITKVVADAMKPAESSRETMNAK</sequence>
<dbReference type="EMBL" id="PXYT01000015">
    <property type="protein sequence ID" value="PSR29612.1"/>
    <property type="molecule type" value="Genomic_DNA"/>
</dbReference>
<evidence type="ECO:0000256" key="4">
    <source>
        <dbReference type="ARBA" id="ARBA00022989"/>
    </source>
</evidence>
<feature type="transmembrane region" description="Helical" evidence="6">
    <location>
        <begin position="155"/>
        <end position="178"/>
    </location>
</feature>
<reference evidence="7 8" key="1">
    <citation type="journal article" date="2014" name="BMC Genomics">
        <title>Comparison of environmental and isolate Sulfobacillus genomes reveals diverse carbon, sulfur, nitrogen, and hydrogen metabolisms.</title>
        <authorList>
            <person name="Justice N.B."/>
            <person name="Norman A."/>
            <person name="Brown C.T."/>
            <person name="Singh A."/>
            <person name="Thomas B.C."/>
            <person name="Banfield J.F."/>
        </authorList>
    </citation>
    <scope>NUCLEOTIDE SEQUENCE [LARGE SCALE GENOMIC DNA]</scope>
    <source>
        <strain evidence="7">AMDSBA1</strain>
    </source>
</reference>
<evidence type="ECO:0000256" key="2">
    <source>
        <dbReference type="ARBA" id="ARBA00022475"/>
    </source>
</evidence>
<dbReference type="Proteomes" id="UP000242699">
    <property type="component" value="Unassembled WGS sequence"/>
</dbReference>
<accession>A0A2T2X550</accession>
<evidence type="ECO:0000256" key="3">
    <source>
        <dbReference type="ARBA" id="ARBA00022692"/>
    </source>
</evidence>
<feature type="transmembrane region" description="Helical" evidence="6">
    <location>
        <begin position="90"/>
        <end position="112"/>
    </location>
</feature>
<dbReference type="PANTHER" id="PTHR32196">
    <property type="entry name" value="ABC TRANSPORTER PERMEASE PROTEIN YPHD-RELATED-RELATED"/>
    <property type="match status" value="1"/>
</dbReference>
<organism evidence="7 8">
    <name type="scientific">Sulfobacillus benefaciens</name>
    <dbReference type="NCBI Taxonomy" id="453960"/>
    <lineage>
        <taxon>Bacteria</taxon>
        <taxon>Bacillati</taxon>
        <taxon>Bacillota</taxon>
        <taxon>Clostridia</taxon>
        <taxon>Eubacteriales</taxon>
        <taxon>Clostridiales Family XVII. Incertae Sedis</taxon>
        <taxon>Sulfobacillus</taxon>
    </lineage>
</organism>
<feature type="transmembrane region" description="Helical" evidence="6">
    <location>
        <begin position="249"/>
        <end position="277"/>
    </location>
</feature>
<proteinExistence type="predicted"/>
<evidence type="ECO:0000313" key="8">
    <source>
        <dbReference type="Proteomes" id="UP000242699"/>
    </source>
</evidence>
<dbReference type="GO" id="GO:0005886">
    <property type="term" value="C:plasma membrane"/>
    <property type="evidence" value="ECO:0007669"/>
    <property type="project" value="UniProtKB-SubCell"/>
</dbReference>
<feature type="transmembrane region" description="Helical" evidence="6">
    <location>
        <begin position="209"/>
        <end position="228"/>
    </location>
</feature>
<dbReference type="CDD" id="cd06579">
    <property type="entry name" value="TM_PBP1_transp_AraH_like"/>
    <property type="match status" value="1"/>
</dbReference>
<feature type="transmembrane region" description="Helical" evidence="6">
    <location>
        <begin position="55"/>
        <end position="78"/>
    </location>
</feature>
<keyword evidence="4 6" id="KW-1133">Transmembrane helix</keyword>
<dbReference type="InterPro" id="IPR001851">
    <property type="entry name" value="ABC_transp_permease"/>
</dbReference>
<feature type="transmembrane region" description="Helical" evidence="6">
    <location>
        <begin position="12"/>
        <end position="35"/>
    </location>
</feature>
<comment type="subcellular location">
    <subcellularLocation>
        <location evidence="1">Cell membrane</location>
        <topology evidence="1">Multi-pass membrane protein</topology>
    </subcellularLocation>
</comment>
<dbReference type="Pfam" id="PF02653">
    <property type="entry name" value="BPD_transp_2"/>
    <property type="match status" value="1"/>
</dbReference>
<feature type="transmembrane region" description="Helical" evidence="6">
    <location>
        <begin position="118"/>
        <end position="143"/>
    </location>
</feature>
<dbReference type="AlphaFoldDB" id="A0A2T2X550"/>
<evidence type="ECO:0000256" key="6">
    <source>
        <dbReference type="SAM" id="Phobius"/>
    </source>
</evidence>
<keyword evidence="2" id="KW-1003">Cell membrane</keyword>
<evidence type="ECO:0000256" key="1">
    <source>
        <dbReference type="ARBA" id="ARBA00004651"/>
    </source>
</evidence>
<gene>
    <name evidence="7" type="ORF">C7B43_08105</name>
</gene>